<dbReference type="EMBL" id="CP122539">
    <property type="protein sequence ID" value="WGH75304.1"/>
    <property type="molecule type" value="Genomic_DNA"/>
</dbReference>
<gene>
    <name evidence="1" type="ORF">P8625_14700</name>
</gene>
<proteinExistence type="predicted"/>
<sequence>MLEQDHYQKLNLKYNPFSFLNRNELLLTTVERINLTNLASEIKRNDTCFVEFIGRKGRGKSTLLNLLYTKYLPEATFIPLKTKNFTPILVTEGILIIDSFQKLSIKNKHHLLNNQKKIIVASHYSHKILLHQNKSFTKKINFNTLGVDIDLLEKIVKNKIQLASLDHQKASPKIPREFLKSLLKKHGNNLREIQLSLYELFLHPNKELYEL</sequence>
<protein>
    <submittedName>
        <fullName evidence="1">Uncharacterized protein</fullName>
    </submittedName>
</protein>
<name>A0ABY8L1Z0_9FLAO</name>
<dbReference type="InterPro" id="IPR027417">
    <property type="entry name" value="P-loop_NTPase"/>
</dbReference>
<accession>A0ABY8L1Z0</accession>
<keyword evidence="2" id="KW-1185">Reference proteome</keyword>
<reference evidence="1 2" key="1">
    <citation type="submission" date="2023-04" db="EMBL/GenBank/DDBJ databases">
        <title>Tenacibaculum tangerinum sp. nov., isolated from sea tidal flat of South Korea.</title>
        <authorList>
            <person name="Lee S.H."/>
            <person name="Kim J.-J."/>
        </authorList>
    </citation>
    <scope>NUCLEOTIDE SEQUENCE [LARGE SCALE GENOMIC DNA]</scope>
    <source>
        <strain evidence="1 2">GRR-S3-23</strain>
    </source>
</reference>
<dbReference type="SUPFAM" id="SSF52540">
    <property type="entry name" value="P-loop containing nucleoside triphosphate hydrolases"/>
    <property type="match status" value="1"/>
</dbReference>
<dbReference type="RefSeq" id="WP_279651190.1">
    <property type="nucleotide sequence ID" value="NZ_CP122539.1"/>
</dbReference>
<evidence type="ECO:0000313" key="2">
    <source>
        <dbReference type="Proteomes" id="UP001232001"/>
    </source>
</evidence>
<organism evidence="1 2">
    <name type="scientific">Tenacibaculum tangerinum</name>
    <dbReference type="NCBI Taxonomy" id="3038772"/>
    <lineage>
        <taxon>Bacteria</taxon>
        <taxon>Pseudomonadati</taxon>
        <taxon>Bacteroidota</taxon>
        <taxon>Flavobacteriia</taxon>
        <taxon>Flavobacteriales</taxon>
        <taxon>Flavobacteriaceae</taxon>
        <taxon>Tenacibaculum</taxon>
    </lineage>
</organism>
<evidence type="ECO:0000313" key="1">
    <source>
        <dbReference type="EMBL" id="WGH75304.1"/>
    </source>
</evidence>
<dbReference type="Gene3D" id="3.40.50.300">
    <property type="entry name" value="P-loop containing nucleotide triphosphate hydrolases"/>
    <property type="match status" value="1"/>
</dbReference>
<dbReference type="Proteomes" id="UP001232001">
    <property type="component" value="Chromosome"/>
</dbReference>